<dbReference type="Proteomes" id="UP000749559">
    <property type="component" value="Unassembled WGS sequence"/>
</dbReference>
<evidence type="ECO:0000256" key="6">
    <source>
        <dbReference type="ARBA" id="ARBA00022989"/>
    </source>
</evidence>
<dbReference type="OrthoDB" id="196709at2759"/>
<evidence type="ECO:0000256" key="3">
    <source>
        <dbReference type="ARBA" id="ARBA00008321"/>
    </source>
</evidence>
<dbReference type="PANTHER" id="PTHR12982:SF0">
    <property type="entry name" value="PHOSPHATIDYLINOSITOL N-ACETYLGLUCOSAMINYLTRANSFERASE SUBUNIT C"/>
    <property type="match status" value="1"/>
</dbReference>
<dbReference type="PANTHER" id="PTHR12982">
    <property type="entry name" value="PHOSPHATIDYLINOSITOL GLYCAN, CLASS C"/>
    <property type="match status" value="1"/>
</dbReference>
<keyword evidence="9" id="KW-1185">Reference proteome</keyword>
<comment type="subcellular location">
    <subcellularLocation>
        <location evidence="1">Membrane</location>
        <topology evidence="1">Multi-pass membrane protein</topology>
    </subcellularLocation>
</comment>
<keyword evidence="4" id="KW-0337">GPI-anchor biosynthesis</keyword>
<evidence type="ECO:0000256" key="5">
    <source>
        <dbReference type="ARBA" id="ARBA00022692"/>
    </source>
</evidence>
<sequence>MADKKKWKKILYENQGVPDNYVDETFLDEMRKNVYTREYEYWNVVKESGTLTQQASSVCIFVVIFIYMDNNSIKPEILFIVSSILTLIGYIVYHVISHNNGIAQGNSRTWWDDFKTCVIFIGFGFGLSPVLMTLTDTISTDTIYAMTAFMLIANVIFHDYSATAPVVSGALSLNAAIFASVCLASRLHTTWHAFATVSFAVEIFALWPEFRRKLKKNVQYSQVTMTITLGVATSVSIATVSLTGAVIFSLLHIFVTFICPAWLISLQPYKNNIYGPWDEAVIEK</sequence>
<dbReference type="PIRSF" id="PIRSF016104">
    <property type="entry name" value="GPI2"/>
    <property type="match status" value="1"/>
</dbReference>
<dbReference type="Pfam" id="PF06432">
    <property type="entry name" value="GPI2"/>
    <property type="match status" value="1"/>
</dbReference>
<evidence type="ECO:0000256" key="1">
    <source>
        <dbReference type="ARBA" id="ARBA00004141"/>
    </source>
</evidence>
<dbReference type="GO" id="GO:0000506">
    <property type="term" value="C:glycosylphosphatidylinositol-N-acetylglucosaminyltransferase (GPI-GnT) complex"/>
    <property type="evidence" value="ECO:0007669"/>
    <property type="project" value="TreeGrafter"/>
</dbReference>
<evidence type="ECO:0000313" key="9">
    <source>
        <dbReference type="Proteomes" id="UP000749559"/>
    </source>
</evidence>
<evidence type="ECO:0000313" key="8">
    <source>
        <dbReference type="EMBL" id="CAH1786540.1"/>
    </source>
</evidence>
<keyword evidence="5" id="KW-0812">Transmembrane</keyword>
<evidence type="ECO:0000256" key="7">
    <source>
        <dbReference type="ARBA" id="ARBA00023136"/>
    </source>
</evidence>
<dbReference type="GO" id="GO:0006506">
    <property type="term" value="P:GPI anchor biosynthetic process"/>
    <property type="evidence" value="ECO:0007669"/>
    <property type="project" value="UniProtKB-UniPathway"/>
</dbReference>
<evidence type="ECO:0000256" key="2">
    <source>
        <dbReference type="ARBA" id="ARBA00004687"/>
    </source>
</evidence>
<comment type="pathway">
    <text evidence="2">Glycolipid biosynthesis; glycosylphosphatidylinositol-anchor biosynthesis.</text>
</comment>
<organism evidence="8 9">
    <name type="scientific">Owenia fusiformis</name>
    <name type="common">Polychaete worm</name>
    <dbReference type="NCBI Taxonomy" id="6347"/>
    <lineage>
        <taxon>Eukaryota</taxon>
        <taxon>Metazoa</taxon>
        <taxon>Spiralia</taxon>
        <taxon>Lophotrochozoa</taxon>
        <taxon>Annelida</taxon>
        <taxon>Polychaeta</taxon>
        <taxon>Sedentaria</taxon>
        <taxon>Canalipalpata</taxon>
        <taxon>Sabellida</taxon>
        <taxon>Oweniida</taxon>
        <taxon>Oweniidae</taxon>
        <taxon>Owenia</taxon>
    </lineage>
</organism>
<keyword evidence="6" id="KW-1133">Transmembrane helix</keyword>
<gene>
    <name evidence="8" type="ORF">OFUS_LOCUS12421</name>
</gene>
<dbReference type="EMBL" id="CAIIXF020000006">
    <property type="protein sequence ID" value="CAH1786540.1"/>
    <property type="molecule type" value="Genomic_DNA"/>
</dbReference>
<comment type="similarity">
    <text evidence="3">Belongs to the PIGC family.</text>
</comment>
<evidence type="ECO:0000256" key="4">
    <source>
        <dbReference type="ARBA" id="ARBA00022502"/>
    </source>
</evidence>
<dbReference type="AlphaFoldDB" id="A0A8J1U021"/>
<name>A0A8J1U021_OWEFU</name>
<comment type="caution">
    <text evidence="8">The sequence shown here is derived from an EMBL/GenBank/DDBJ whole genome shotgun (WGS) entry which is preliminary data.</text>
</comment>
<keyword evidence="7" id="KW-0472">Membrane</keyword>
<proteinExistence type="inferred from homology"/>
<dbReference type="UniPathway" id="UPA00196"/>
<reference evidence="8" key="1">
    <citation type="submission" date="2022-03" db="EMBL/GenBank/DDBJ databases">
        <authorList>
            <person name="Martin C."/>
        </authorList>
    </citation>
    <scope>NUCLEOTIDE SEQUENCE</scope>
</reference>
<accession>A0A8J1U021</accession>
<protein>
    <submittedName>
        <fullName evidence="8">Uncharacterized protein</fullName>
    </submittedName>
</protein>
<dbReference type="InterPro" id="IPR009450">
    <property type="entry name" value="Plno_GlcNAc_GPI2"/>
</dbReference>